<feature type="compositionally biased region" description="Polar residues" evidence="16">
    <location>
        <begin position="1175"/>
        <end position="1184"/>
    </location>
</feature>
<dbReference type="SUPFAM" id="SSF50249">
    <property type="entry name" value="Nucleic acid-binding proteins"/>
    <property type="match status" value="1"/>
</dbReference>
<dbReference type="InterPro" id="IPR033762">
    <property type="entry name" value="MCM_OB"/>
</dbReference>
<sequence length="1777" mass="196920">MEYYFRCLYADFELTTRSISRSLKDYLLANHRQDVIKILEASDDGDYHSLTVNSLTLFEANMEFCDLLLTQPLSFLNMFDRALVDAENKLKQDLVKDGKQSQLTVKTKVHVRVMSLPLCPELSRTTLPKTGDIGNFLSVTGTVIRTTLIRVLEHERDFLCSKCRAVNVAKADFEQYYSLCKPNVCTNEACGSNSFIPLEDSASGPSKCRNYQEIKIQEQVQRLSMGTIPRSMWVVLEDDLVDGCKAGDDVTICGTVRHRWRPAVLDAKCDVEIVLYANHILVTNEQRNHVIITQELKDEVIKFWDEHKDSPLNGRNKILASFCPQVYGLYVVKLAVTVVLAGGVQRVDDVGSKVRGEIHMLLVGDPGTGKSQFLKYASKIRPRSVLTTGIGSTSAGLTVTAVKDGGEWQLEAGALVLADGGLCCIDEFNSIKEHDKASIHEAMEQQTISVAKAGLVCKLNTRTTILAATNPKGHYDPNESLCVNIALASPLLSRFDLVLVLLDTHNNHWDRVVSTFILQGKHPMDCGDASDMWPMDKMQAYLTLIKSINPQLTPESSRVLQAYYRAQRAADDRNAARTTMRLLQSMIRLAQAHARLMFRETVTVQDAVVAVTLMESSMQGAALLGGVNILHTAFPEDADTEYLVQAELILKRLGLEDILQLELQSQNKMKEQRQRKQKELKALEKINPVKNIQRITSQEAMHGPTNADLSPQQDATGKKLPSHNQFHVPPSASVESNQIVSSVQIQHDLAVQETDANSPSHCPDINFNSESFIQSTPCQPDQPRANLDLSSIQGRTESIKTQQVGTQLHTNRVTIQDYRGNKYGASHLFAVNQEDDWLNDLSLEEELAHDTSDASFLTNLLNNKSQFHNDKQNVGITSQLTTSTQPVGSVAITKDAATIGAVIKERIQFMEGREKLKQQVDQEEMNLLTTKNPNKLTYTKTNSNCIKKLNKKKLKKKKKIVKGKTKDNLARKSKIKRNCLDDSNEVTGNSSCDLEKDDGMQTAEDKDVCPAKPKSLYEDSDGCKSTEPKTKQSTRKRKKSDTSECDDFESVHLAESCSKEISSCGNKMKTSDTRIKTRKVKQQNDKKRRKQMVAVESCSIHEVESVGTQPESRTKNFAQKISSSTLSKLLKFSFSSDTDQDMSVQTQGSVDDGLPKNCEQPTPLPVNCGRKASAKLQSPLIQSSDSKRSPDNQNSQKDCRPISKESTKAFLTSSKVMSKSPPLLSSGEYNSASSMQGLNVTDGRPSSDEIHMNVNPVAKLAQSGSSFLVAVQSRCSKNDVDEESRSTQVKGTAKQQTSESSLSGLSSENNVETSQTKGTPEFLCRFKFEKKTHKSVHSNMSSAVVSDHPLNIATQAKIKSKNKYSTDLQTSLSKIEKNWTSLMDKGQSRKCIYGNLELDNEGQNGHTSHLSPGEKTCLESKEEYKLQTFHLPESLTDDLDSILDEQNDHWSHYFPTTTTTNTASDQFRPLVTGLTNFATSSEVSCDSTQPLRDNISLTRTAELAPVANALININQHDVKTPTHNNHQVADTQNSIDWSDINLSPNLSLTVEDSNDTQSSINPSLCNDSLPVPDNFLSQYREAIRATPSQLSCASPYQLSSASLFSAAHSIQTSQCSQTAISSTPQSSITPRTTSPQSHNAPVSLSHQKVKFKQFTFTKLKESSHKTSAEPSLDSQRSKVSQVIRETPLSSCLTSRQNKTDNQFQKEHSSSLYSVSLNSSLSRTSDRTRSGSTIQPSQRKAASGPNNWAKAISKTPSIFSSQDDMFDDDIDQLLNSDL</sequence>
<feature type="compositionally biased region" description="Polar residues" evidence="16">
    <location>
        <begin position="1733"/>
        <end position="1745"/>
    </location>
</feature>
<dbReference type="GeneID" id="106073959"/>
<dbReference type="Pfam" id="PF17207">
    <property type="entry name" value="MCM_OB"/>
    <property type="match status" value="1"/>
</dbReference>
<keyword evidence="9 15" id="KW-0238">DNA-binding</keyword>
<dbReference type="PRINTS" id="PR01657">
    <property type="entry name" value="MCMFAMILY"/>
</dbReference>
<dbReference type="GO" id="GO:0016787">
    <property type="term" value="F:hydrolase activity"/>
    <property type="evidence" value="ECO:0007669"/>
    <property type="project" value="UniProtKB-KW"/>
</dbReference>
<dbReference type="InterPro" id="IPR058768">
    <property type="entry name" value="MCM9_N"/>
</dbReference>
<feature type="compositionally biased region" description="Polar residues" evidence="16">
    <location>
        <begin position="1668"/>
        <end position="1680"/>
    </location>
</feature>
<dbReference type="Pfam" id="PF17855">
    <property type="entry name" value="MCM_lid"/>
    <property type="match status" value="1"/>
</dbReference>
<evidence type="ECO:0000313" key="19">
    <source>
        <dbReference type="RefSeq" id="XP_055900608.1"/>
    </source>
</evidence>
<dbReference type="SMART" id="SM00350">
    <property type="entry name" value="MCM"/>
    <property type="match status" value="1"/>
</dbReference>
<dbReference type="SUPFAM" id="SSF52540">
    <property type="entry name" value="P-loop containing nucleoside triphosphate hydrolases"/>
    <property type="match status" value="1"/>
</dbReference>
<keyword evidence="10" id="KW-0234">DNA repair</keyword>
<keyword evidence="5" id="KW-0227">DNA damage</keyword>
<dbReference type="InterPro" id="IPR003593">
    <property type="entry name" value="AAA+_ATPase"/>
</dbReference>
<dbReference type="Gene3D" id="3.40.50.300">
    <property type="entry name" value="P-loop containing nucleotide triphosphate hydrolases"/>
    <property type="match status" value="1"/>
</dbReference>
<dbReference type="GO" id="GO:0003697">
    <property type="term" value="F:single-stranded DNA binding"/>
    <property type="evidence" value="ECO:0007669"/>
    <property type="project" value="TreeGrafter"/>
</dbReference>
<evidence type="ECO:0000256" key="1">
    <source>
        <dbReference type="ARBA" id="ARBA00004123"/>
    </source>
</evidence>
<dbReference type="PANTHER" id="PTHR11630:SF48">
    <property type="entry name" value="DNA HELICASE MCM9"/>
    <property type="match status" value="1"/>
</dbReference>
<dbReference type="GO" id="GO:0017116">
    <property type="term" value="F:single-stranded DNA helicase activity"/>
    <property type="evidence" value="ECO:0007669"/>
    <property type="project" value="TreeGrafter"/>
</dbReference>
<feature type="region of interest" description="Disordered" evidence="16">
    <location>
        <begin position="1064"/>
        <end position="1093"/>
    </location>
</feature>
<dbReference type="CDD" id="cd17760">
    <property type="entry name" value="MCM9"/>
    <property type="match status" value="1"/>
</dbReference>
<dbReference type="InterPro" id="IPR001208">
    <property type="entry name" value="MCM_dom"/>
</dbReference>
<dbReference type="InterPro" id="IPR031327">
    <property type="entry name" value="MCM"/>
</dbReference>
<keyword evidence="7" id="KW-0347">Helicase</keyword>
<feature type="region of interest" description="Disordered" evidence="16">
    <location>
        <begin position="1714"/>
        <end position="1748"/>
    </location>
</feature>
<evidence type="ECO:0000256" key="3">
    <source>
        <dbReference type="ARBA" id="ARBA00012551"/>
    </source>
</evidence>
<dbReference type="GO" id="GO:0005524">
    <property type="term" value="F:ATP binding"/>
    <property type="evidence" value="ECO:0007669"/>
    <property type="project" value="UniProtKB-KW"/>
</dbReference>
<feature type="compositionally biased region" description="Basic and acidic residues" evidence="16">
    <location>
        <begin position="1197"/>
        <end position="1207"/>
    </location>
</feature>
<dbReference type="Gene3D" id="2.40.50.140">
    <property type="entry name" value="Nucleic acid-binding proteins"/>
    <property type="match status" value="1"/>
</dbReference>
<keyword evidence="18" id="KW-1185">Reference proteome</keyword>
<feature type="region of interest" description="Disordered" evidence="16">
    <location>
        <begin position="694"/>
        <end position="733"/>
    </location>
</feature>
<evidence type="ECO:0000256" key="11">
    <source>
        <dbReference type="ARBA" id="ARBA00023242"/>
    </source>
</evidence>
<evidence type="ECO:0000259" key="17">
    <source>
        <dbReference type="PROSITE" id="PS50051"/>
    </source>
</evidence>
<comment type="similarity">
    <text evidence="2 15">Belongs to the MCM family.</text>
</comment>
<evidence type="ECO:0000256" key="5">
    <source>
        <dbReference type="ARBA" id="ARBA00022763"/>
    </source>
</evidence>
<proteinExistence type="inferred from homology"/>
<evidence type="ECO:0000256" key="14">
    <source>
        <dbReference type="ARBA" id="ARBA00047995"/>
    </source>
</evidence>
<feature type="compositionally biased region" description="Basic residues" evidence="16">
    <location>
        <begin position="1076"/>
        <end position="1091"/>
    </location>
</feature>
<dbReference type="InterPro" id="IPR041562">
    <property type="entry name" value="MCM_lid"/>
</dbReference>
<dbReference type="GO" id="GO:0000724">
    <property type="term" value="P:double-strand break repair via homologous recombination"/>
    <property type="evidence" value="ECO:0007669"/>
    <property type="project" value="TreeGrafter"/>
</dbReference>
<dbReference type="FunFam" id="3.40.50.300:FF:000671">
    <property type="entry name" value="DNA helicase MCM9 isoform X1"/>
    <property type="match status" value="1"/>
</dbReference>
<evidence type="ECO:0000256" key="10">
    <source>
        <dbReference type="ARBA" id="ARBA00023204"/>
    </source>
</evidence>
<evidence type="ECO:0000256" key="2">
    <source>
        <dbReference type="ARBA" id="ARBA00008010"/>
    </source>
</evidence>
<evidence type="ECO:0000256" key="9">
    <source>
        <dbReference type="ARBA" id="ARBA00023125"/>
    </source>
</evidence>
<organism evidence="18 19">
    <name type="scientific">Biomphalaria glabrata</name>
    <name type="common">Bloodfluke planorb</name>
    <name type="synonym">Freshwater snail</name>
    <dbReference type="NCBI Taxonomy" id="6526"/>
    <lineage>
        <taxon>Eukaryota</taxon>
        <taxon>Metazoa</taxon>
        <taxon>Spiralia</taxon>
        <taxon>Lophotrochozoa</taxon>
        <taxon>Mollusca</taxon>
        <taxon>Gastropoda</taxon>
        <taxon>Heterobranchia</taxon>
        <taxon>Euthyneura</taxon>
        <taxon>Panpulmonata</taxon>
        <taxon>Hygrophila</taxon>
        <taxon>Lymnaeoidea</taxon>
        <taxon>Planorbidae</taxon>
        <taxon>Biomphalaria</taxon>
    </lineage>
</organism>
<evidence type="ECO:0000256" key="12">
    <source>
        <dbReference type="ARBA" id="ARBA00041085"/>
    </source>
</evidence>
<feature type="compositionally biased region" description="Polar residues" evidence="16">
    <location>
        <begin position="1286"/>
        <end position="1297"/>
    </location>
</feature>
<comment type="subcellular location">
    <subcellularLocation>
        <location evidence="1">Nucleus</location>
    </subcellularLocation>
</comment>
<dbReference type="Pfam" id="PF26066">
    <property type="entry name" value="MCM9_N"/>
    <property type="match status" value="1"/>
</dbReference>
<keyword evidence="11" id="KW-0539">Nucleus</keyword>
<feature type="region of interest" description="Disordered" evidence="16">
    <location>
        <begin position="1137"/>
        <end position="1250"/>
    </location>
</feature>
<dbReference type="EC" id="3.6.4.12" evidence="3"/>
<evidence type="ECO:0000256" key="6">
    <source>
        <dbReference type="ARBA" id="ARBA00022801"/>
    </source>
</evidence>
<feature type="compositionally biased region" description="Basic and acidic residues" evidence="16">
    <location>
        <begin position="1003"/>
        <end position="1030"/>
    </location>
</feature>
<accession>A0A9W3BMH0</accession>
<dbReference type="Proteomes" id="UP001165740">
    <property type="component" value="Chromosome 10"/>
</dbReference>
<keyword evidence="4 15" id="KW-0547">Nucleotide-binding</keyword>
<feature type="compositionally biased region" description="Polar residues" evidence="16">
    <location>
        <begin position="1227"/>
        <end position="1239"/>
    </location>
</feature>
<evidence type="ECO:0000256" key="8">
    <source>
        <dbReference type="ARBA" id="ARBA00022840"/>
    </source>
</evidence>
<comment type="catalytic activity">
    <reaction evidence="14">
        <text>ATP + H2O = ADP + phosphate + H(+)</text>
        <dbReference type="Rhea" id="RHEA:13065"/>
        <dbReference type="ChEBI" id="CHEBI:15377"/>
        <dbReference type="ChEBI" id="CHEBI:15378"/>
        <dbReference type="ChEBI" id="CHEBI:30616"/>
        <dbReference type="ChEBI" id="CHEBI:43474"/>
        <dbReference type="ChEBI" id="CHEBI:456216"/>
        <dbReference type="EC" id="3.6.4.12"/>
    </reaction>
</comment>
<feature type="region of interest" description="Disordered" evidence="16">
    <location>
        <begin position="1660"/>
        <end position="1681"/>
    </location>
</feature>
<feature type="domain" description="MCM C-terminal AAA(+) ATPase" evidence="17">
    <location>
        <begin position="314"/>
        <end position="517"/>
    </location>
</feature>
<evidence type="ECO:0000313" key="18">
    <source>
        <dbReference type="Proteomes" id="UP001165740"/>
    </source>
</evidence>
<dbReference type="PROSITE" id="PS50051">
    <property type="entry name" value="MCM_2"/>
    <property type="match status" value="1"/>
</dbReference>
<dbReference type="PANTHER" id="PTHR11630">
    <property type="entry name" value="DNA REPLICATION LICENSING FACTOR MCM FAMILY MEMBER"/>
    <property type="match status" value="1"/>
</dbReference>
<dbReference type="Pfam" id="PF00493">
    <property type="entry name" value="MCM"/>
    <property type="match status" value="1"/>
</dbReference>
<evidence type="ECO:0000256" key="4">
    <source>
        <dbReference type="ARBA" id="ARBA00022741"/>
    </source>
</evidence>
<evidence type="ECO:0000256" key="7">
    <source>
        <dbReference type="ARBA" id="ARBA00022806"/>
    </source>
</evidence>
<keyword evidence="6" id="KW-0378">Hydrolase</keyword>
<protein>
    <recommendedName>
        <fullName evidence="12">DNA helicase MCM9</fullName>
        <ecNumber evidence="3">3.6.4.12</ecNumber>
    </recommendedName>
    <alternativeName>
        <fullName evidence="13">Minichromosome maintenance 9</fullName>
    </alternativeName>
</protein>
<dbReference type="InterPro" id="IPR012340">
    <property type="entry name" value="NA-bd_OB-fold"/>
</dbReference>
<feature type="compositionally biased region" description="Low complexity" evidence="16">
    <location>
        <begin position="1298"/>
        <end position="1308"/>
    </location>
</feature>
<gene>
    <name evidence="19" type="primary">LOC106073959</name>
</gene>
<dbReference type="OrthoDB" id="271325at2759"/>
<feature type="region of interest" description="Disordered" evidence="16">
    <location>
        <begin position="1277"/>
        <end position="1316"/>
    </location>
</feature>
<name>A0A9W3BMH0_BIOGL</name>
<feature type="region of interest" description="Disordered" evidence="16">
    <location>
        <begin position="1003"/>
        <end position="1044"/>
    </location>
</feature>
<evidence type="ECO:0000256" key="15">
    <source>
        <dbReference type="RuleBase" id="RU004070"/>
    </source>
</evidence>
<keyword evidence="8 15" id="KW-0067">ATP-binding</keyword>
<evidence type="ECO:0000256" key="13">
    <source>
        <dbReference type="ARBA" id="ARBA00042301"/>
    </source>
</evidence>
<evidence type="ECO:0000256" key="16">
    <source>
        <dbReference type="SAM" id="MobiDB-lite"/>
    </source>
</evidence>
<feature type="region of interest" description="Disordered" evidence="16">
    <location>
        <begin position="1621"/>
        <end position="1644"/>
    </location>
</feature>
<dbReference type="SMART" id="SM00382">
    <property type="entry name" value="AAA"/>
    <property type="match status" value="1"/>
</dbReference>
<reference evidence="19" key="1">
    <citation type="submission" date="2025-08" db="UniProtKB">
        <authorList>
            <consortium name="RefSeq"/>
        </authorList>
    </citation>
    <scope>IDENTIFICATION</scope>
</reference>
<dbReference type="RefSeq" id="XP_055900608.1">
    <property type="nucleotide sequence ID" value="XM_056044633.1"/>
</dbReference>
<dbReference type="GO" id="GO:0005634">
    <property type="term" value="C:nucleus"/>
    <property type="evidence" value="ECO:0007669"/>
    <property type="project" value="UniProtKB-SubCell"/>
</dbReference>
<dbReference type="InterPro" id="IPR027417">
    <property type="entry name" value="P-loop_NTPase"/>
</dbReference>
<dbReference type="GO" id="GO:0042555">
    <property type="term" value="C:MCM complex"/>
    <property type="evidence" value="ECO:0007669"/>
    <property type="project" value="TreeGrafter"/>
</dbReference>